<reference evidence="1 3" key="1">
    <citation type="submission" date="2017-11" db="EMBL/GenBank/DDBJ databases">
        <title>The genome of Rhizophagus clarus HR1 reveals common genetic basis of auxotrophy among arbuscular mycorrhizal fungi.</title>
        <authorList>
            <person name="Kobayashi Y."/>
        </authorList>
    </citation>
    <scope>NUCLEOTIDE SEQUENCE [LARGE SCALE GENOMIC DNA]</scope>
    <source>
        <strain evidence="1 3">HR1</strain>
    </source>
</reference>
<organism evidence="1 3">
    <name type="scientific">Rhizophagus clarus</name>
    <dbReference type="NCBI Taxonomy" id="94130"/>
    <lineage>
        <taxon>Eukaryota</taxon>
        <taxon>Fungi</taxon>
        <taxon>Fungi incertae sedis</taxon>
        <taxon>Mucoromycota</taxon>
        <taxon>Glomeromycotina</taxon>
        <taxon>Glomeromycetes</taxon>
        <taxon>Glomerales</taxon>
        <taxon>Glomeraceae</taxon>
        <taxon>Rhizophagus</taxon>
    </lineage>
</organism>
<protein>
    <submittedName>
        <fullName evidence="1">Uncharacterized protein</fullName>
    </submittedName>
</protein>
<name>A0A2Z6S1W8_9GLOM</name>
<dbReference type="EMBL" id="BLAL01000246">
    <property type="protein sequence ID" value="GES95897.1"/>
    <property type="molecule type" value="Genomic_DNA"/>
</dbReference>
<keyword evidence="3" id="KW-1185">Reference proteome</keyword>
<dbReference type="Proteomes" id="UP000247702">
    <property type="component" value="Unassembled WGS sequence"/>
</dbReference>
<dbReference type="Gene3D" id="3.30.420.10">
    <property type="entry name" value="Ribonuclease H-like superfamily/Ribonuclease H"/>
    <property type="match status" value="1"/>
</dbReference>
<accession>A0A2Z6S1W8</accession>
<dbReference type="GO" id="GO:0003676">
    <property type="term" value="F:nucleic acid binding"/>
    <property type="evidence" value="ECO:0007669"/>
    <property type="project" value="InterPro"/>
</dbReference>
<dbReference type="AlphaFoldDB" id="A0A2Z6S1W8"/>
<reference evidence="2" key="2">
    <citation type="submission" date="2019-10" db="EMBL/GenBank/DDBJ databases">
        <title>Conservation and host-specific expression of non-tandemly repeated heterogenous ribosome RNA gene in arbuscular mycorrhizal fungi.</title>
        <authorList>
            <person name="Maeda T."/>
            <person name="Kobayashi Y."/>
            <person name="Nakagawa T."/>
            <person name="Ezawa T."/>
            <person name="Yamaguchi K."/>
            <person name="Bino T."/>
            <person name="Nishimoto Y."/>
            <person name="Shigenobu S."/>
            <person name="Kawaguchi M."/>
        </authorList>
    </citation>
    <scope>NUCLEOTIDE SEQUENCE</scope>
    <source>
        <strain evidence="2">HR1</strain>
    </source>
</reference>
<evidence type="ECO:0000313" key="2">
    <source>
        <dbReference type="EMBL" id="GES95897.1"/>
    </source>
</evidence>
<sequence length="108" mass="12614">MCNQHLPTNFLQHNTKKTLILHKVKAHAGNINNDRADALAKDDRTSTHRININHRALPNNIQIIWDDQNINIDRLQYTSRYLQRTKILSLAFTRVLPHDQTSNIQQIN</sequence>
<gene>
    <name evidence="2" type="ORF">RCL2_002255800</name>
    <name evidence="1" type="ORF">RclHR1_04790001</name>
</gene>
<evidence type="ECO:0000313" key="1">
    <source>
        <dbReference type="EMBL" id="GBC02732.1"/>
    </source>
</evidence>
<dbReference type="InterPro" id="IPR036397">
    <property type="entry name" value="RNaseH_sf"/>
</dbReference>
<dbReference type="Proteomes" id="UP000615446">
    <property type="component" value="Unassembled WGS sequence"/>
</dbReference>
<comment type="caution">
    <text evidence="1">The sequence shown here is derived from an EMBL/GenBank/DDBJ whole genome shotgun (WGS) entry which is preliminary data.</text>
</comment>
<evidence type="ECO:0000313" key="3">
    <source>
        <dbReference type="Proteomes" id="UP000247702"/>
    </source>
</evidence>
<proteinExistence type="predicted"/>
<dbReference type="EMBL" id="BEXD01003847">
    <property type="protein sequence ID" value="GBC02732.1"/>
    <property type="molecule type" value="Genomic_DNA"/>
</dbReference>